<keyword evidence="7" id="KW-1185">Reference proteome</keyword>
<gene>
    <name evidence="6" type="ORF">CRI94_03705</name>
</gene>
<keyword evidence="3" id="KW-0106">Calcium</keyword>
<dbReference type="SUPFAM" id="SSF141072">
    <property type="entry name" value="CalX-like"/>
    <property type="match status" value="2"/>
</dbReference>
<evidence type="ECO:0000256" key="4">
    <source>
        <dbReference type="ARBA" id="ARBA00023065"/>
    </source>
</evidence>
<evidence type="ECO:0000313" key="7">
    <source>
        <dbReference type="Proteomes" id="UP000220102"/>
    </source>
</evidence>
<keyword evidence="4" id="KW-0406">Ion transport</keyword>
<dbReference type="InterPro" id="IPR003644">
    <property type="entry name" value="Calx_beta"/>
</dbReference>
<dbReference type="InterPro" id="IPR038081">
    <property type="entry name" value="CalX-like_sf"/>
</dbReference>
<dbReference type="GO" id="GO:0030001">
    <property type="term" value="P:metal ion transport"/>
    <property type="evidence" value="ECO:0007669"/>
    <property type="project" value="TreeGrafter"/>
</dbReference>
<dbReference type="OrthoDB" id="1098374at2"/>
<dbReference type="Pfam" id="PF03160">
    <property type="entry name" value="Calx-beta"/>
    <property type="match status" value="2"/>
</dbReference>
<evidence type="ECO:0000256" key="3">
    <source>
        <dbReference type="ARBA" id="ARBA00022837"/>
    </source>
</evidence>
<dbReference type="InterPro" id="IPR051171">
    <property type="entry name" value="CaCA"/>
</dbReference>
<keyword evidence="1" id="KW-0732">Signal</keyword>
<dbReference type="GO" id="GO:0007154">
    <property type="term" value="P:cell communication"/>
    <property type="evidence" value="ECO:0007669"/>
    <property type="project" value="InterPro"/>
</dbReference>
<evidence type="ECO:0000259" key="5">
    <source>
        <dbReference type="SMART" id="SM00237"/>
    </source>
</evidence>
<dbReference type="PANTHER" id="PTHR11878:SF65">
    <property type="entry name" value="NA_CA-EXCHANGE PROTEIN, ISOFORM G"/>
    <property type="match status" value="1"/>
</dbReference>
<dbReference type="PANTHER" id="PTHR11878">
    <property type="entry name" value="SODIUM/CALCIUM EXCHANGER"/>
    <property type="match status" value="1"/>
</dbReference>
<dbReference type="AlphaFoldDB" id="A0A2A8D024"/>
<dbReference type="EMBL" id="PDEQ01000002">
    <property type="protein sequence ID" value="PEN14157.1"/>
    <property type="molecule type" value="Genomic_DNA"/>
</dbReference>
<dbReference type="SMART" id="SM00237">
    <property type="entry name" value="Calx_beta"/>
    <property type="match status" value="1"/>
</dbReference>
<keyword evidence="2" id="KW-0677">Repeat</keyword>
<comment type="caution">
    <text evidence="6">The sequence shown here is derived from an EMBL/GenBank/DDBJ whole genome shotgun (WGS) entry which is preliminary data.</text>
</comment>
<name>A0A2A8D024_9BACT</name>
<feature type="domain" description="Calx-beta" evidence="5">
    <location>
        <begin position="73"/>
        <end position="173"/>
    </location>
</feature>
<keyword evidence="4" id="KW-0813">Transport</keyword>
<dbReference type="Proteomes" id="UP000220102">
    <property type="component" value="Unassembled WGS sequence"/>
</dbReference>
<proteinExistence type="predicted"/>
<dbReference type="GO" id="GO:0016020">
    <property type="term" value="C:membrane"/>
    <property type="evidence" value="ECO:0007669"/>
    <property type="project" value="InterPro"/>
</dbReference>
<accession>A0A2A8D024</accession>
<evidence type="ECO:0000256" key="1">
    <source>
        <dbReference type="ARBA" id="ARBA00022729"/>
    </source>
</evidence>
<protein>
    <recommendedName>
        <fullName evidence="5">Calx-beta domain-containing protein</fullName>
    </recommendedName>
</protein>
<evidence type="ECO:0000256" key="2">
    <source>
        <dbReference type="ARBA" id="ARBA00022737"/>
    </source>
</evidence>
<sequence>MFSTMKIAFGRPDRVWRPCQCPDVPLSISNPDKSSPLLPFRTIAPTMTYRSMFSALRRSLLPACLLSIALLFAACDSNDMAMQTTVEFGQDTYQVSEAGQSLDVEVVLDSPASEEVTIPITVGGSAIAGVDYEEPASDDVTIASGSTSGTFTITPIDNASIDDQDRTIELLIDADEVDGYTGGATAGATVTITDDEMVGSFTVSFQEASYETNEYNQDTLDVLVEVNQPAPANLQLDFQTGGTATSENYELLNNSIEILAGETLDTIQVAVKDTRSYGESETLTLTLQTPANDAVTIGGTTETDITIVNPVADIATYAPDEDFARLYTYNTFSDVAVPETGRLNTDPSAGVIFDESFAFTIVPVREDPSADPNVFGFGSFLWSEDDFTRSTNMLNMVEFYDDGEQPNTVDEGVSSASAGLYYPSLFRLTPDGPGATTGTVELVQDEIRVYKPDQTDDGVTNPESFVIGISSEGGTYNETEGTINITITFDETAVNNGFVTRRFELSDRRPSS</sequence>
<dbReference type="Gene3D" id="2.60.40.2030">
    <property type="match status" value="2"/>
</dbReference>
<organism evidence="6 7">
    <name type="scientific">Longibacter salinarum</name>
    <dbReference type="NCBI Taxonomy" id="1850348"/>
    <lineage>
        <taxon>Bacteria</taxon>
        <taxon>Pseudomonadati</taxon>
        <taxon>Rhodothermota</taxon>
        <taxon>Rhodothermia</taxon>
        <taxon>Rhodothermales</taxon>
        <taxon>Salisaetaceae</taxon>
        <taxon>Longibacter</taxon>
    </lineage>
</organism>
<reference evidence="6 7" key="1">
    <citation type="submission" date="2017-10" db="EMBL/GenBank/DDBJ databases">
        <title>Draft genome of Longibacter Salinarum.</title>
        <authorList>
            <person name="Goh K.M."/>
            <person name="Shamsir M.S."/>
            <person name="Lim S.W."/>
        </authorList>
    </citation>
    <scope>NUCLEOTIDE SEQUENCE [LARGE SCALE GENOMIC DNA]</scope>
    <source>
        <strain evidence="6 7">KCTC 52045</strain>
    </source>
</reference>
<evidence type="ECO:0000313" key="6">
    <source>
        <dbReference type="EMBL" id="PEN14157.1"/>
    </source>
</evidence>